<comment type="caution">
    <text evidence="2">The sequence shown here is derived from an EMBL/GenBank/DDBJ whole genome shotgun (WGS) entry which is preliminary data.</text>
</comment>
<accession>A0A4R4RCJ5</accession>
<sequence>MTQRNADVRAALEFHAATRYWRDDDGGIAMGTPPALENAIWEEDRSLEPYPFKVYETLEPIPLPRDFAASSIPALEALSASGLDGAAAPDLELLARIGLLSNGLLDRTVTVRDTVITYRTAGGTGARYHLELYVVCCDLPDLPAGVYHYSALDHSLRQVRSGDVRAALGVEAPVVMAVTSTFWRNAWRYKARAYRHAFWDAGTSLSQALAVAASAGVPAELVLGFADAAVNAVLGVDGAREATVALCALGRGGPPAPDVAELPPVNLPVRPVSPREVEFPAIGAMHRASSLDTRAEVAAWRSATVAAKSPEPAGRLVTLHPLPDDAVPPDPVEDVIPRRRSTRRYDTEAELSFRDFSTLLDRSARGFAADVLPPLACYLIVHAVEGLTPGVYLHHPALGAVELLRAGDFRADSARIAVGQSYCADAHVNAYWLADLRPLLERYGNRGYRAAQLVSALRAGKLHLGTHALRLGACGSTSADDEVIEFFSPHAAGMSYLFVTVFGVRRPRGPG</sequence>
<dbReference type="OrthoDB" id="3723182at2"/>
<dbReference type="Proteomes" id="UP000295621">
    <property type="component" value="Unassembled WGS sequence"/>
</dbReference>
<dbReference type="SUPFAM" id="SSF55469">
    <property type="entry name" value="FMN-dependent nitroreductase-like"/>
    <property type="match status" value="2"/>
</dbReference>
<gene>
    <name evidence="2" type="ORF">E1212_27745</name>
</gene>
<evidence type="ECO:0000313" key="2">
    <source>
        <dbReference type="EMBL" id="TDC46062.1"/>
    </source>
</evidence>
<dbReference type="EMBL" id="SMKL01000110">
    <property type="protein sequence ID" value="TDC46062.1"/>
    <property type="molecule type" value="Genomic_DNA"/>
</dbReference>
<feature type="domain" description="Nitroreductase" evidence="1">
    <location>
        <begin position="160"/>
        <end position="251"/>
    </location>
</feature>
<dbReference type="RefSeq" id="WP_131988564.1">
    <property type="nucleotide sequence ID" value="NZ_SMKL01000110.1"/>
</dbReference>
<dbReference type="GO" id="GO:0016491">
    <property type="term" value="F:oxidoreductase activity"/>
    <property type="evidence" value="ECO:0007669"/>
    <property type="project" value="InterPro"/>
</dbReference>
<dbReference type="InterPro" id="IPR029479">
    <property type="entry name" value="Nitroreductase"/>
</dbReference>
<dbReference type="InterPro" id="IPR020051">
    <property type="entry name" value="SagB-type_dehydrogenase"/>
</dbReference>
<dbReference type="Pfam" id="PF00881">
    <property type="entry name" value="Nitroreductase"/>
    <property type="match status" value="1"/>
</dbReference>
<name>A0A4R4RCJ5_9ACTN</name>
<keyword evidence="3" id="KW-1185">Reference proteome</keyword>
<proteinExistence type="predicted"/>
<dbReference type="PANTHER" id="PTHR43745">
    <property type="entry name" value="NITROREDUCTASE MJ1384-RELATED"/>
    <property type="match status" value="1"/>
</dbReference>
<dbReference type="PANTHER" id="PTHR43745:SF2">
    <property type="entry name" value="NITROREDUCTASE MJ1384-RELATED"/>
    <property type="match status" value="1"/>
</dbReference>
<dbReference type="InterPro" id="IPR052544">
    <property type="entry name" value="Bacteriocin_Proc_Enz"/>
</dbReference>
<evidence type="ECO:0000259" key="1">
    <source>
        <dbReference type="Pfam" id="PF00881"/>
    </source>
</evidence>
<dbReference type="AlphaFoldDB" id="A0A4R4RCJ5"/>
<organism evidence="2 3">
    <name type="scientific">Jiangella ureilytica</name>
    <dbReference type="NCBI Taxonomy" id="2530374"/>
    <lineage>
        <taxon>Bacteria</taxon>
        <taxon>Bacillati</taxon>
        <taxon>Actinomycetota</taxon>
        <taxon>Actinomycetes</taxon>
        <taxon>Jiangellales</taxon>
        <taxon>Jiangellaceae</taxon>
        <taxon>Jiangella</taxon>
    </lineage>
</organism>
<protein>
    <submittedName>
        <fullName evidence="2">SagB/ThcOx family dehydrogenase</fullName>
    </submittedName>
</protein>
<dbReference type="CDD" id="cd02142">
    <property type="entry name" value="McbC_SagB-like_oxidoreductase"/>
    <property type="match status" value="1"/>
</dbReference>
<dbReference type="InterPro" id="IPR000415">
    <property type="entry name" value="Nitroreductase-like"/>
</dbReference>
<dbReference type="NCBIfam" id="TIGR03605">
    <property type="entry name" value="antibiot_sagB"/>
    <property type="match status" value="1"/>
</dbReference>
<reference evidence="2 3" key="1">
    <citation type="submission" date="2019-02" db="EMBL/GenBank/DDBJ databases">
        <title>Draft genome sequences of novel Actinobacteria.</title>
        <authorList>
            <person name="Sahin N."/>
            <person name="Ay H."/>
            <person name="Saygin H."/>
        </authorList>
    </citation>
    <scope>NUCLEOTIDE SEQUENCE [LARGE SCALE GENOMIC DNA]</scope>
    <source>
        <strain evidence="2 3">KC603</strain>
    </source>
</reference>
<dbReference type="Gene3D" id="3.40.109.10">
    <property type="entry name" value="NADH Oxidase"/>
    <property type="match status" value="2"/>
</dbReference>
<evidence type="ECO:0000313" key="3">
    <source>
        <dbReference type="Proteomes" id="UP000295621"/>
    </source>
</evidence>